<feature type="transmembrane region" description="Helical" evidence="1">
    <location>
        <begin position="105"/>
        <end position="127"/>
    </location>
</feature>
<dbReference type="SMART" id="SM00014">
    <property type="entry name" value="acidPPc"/>
    <property type="match status" value="1"/>
</dbReference>
<organism evidence="3 4">
    <name type="scientific">Limnoglobus roseus</name>
    <dbReference type="NCBI Taxonomy" id="2598579"/>
    <lineage>
        <taxon>Bacteria</taxon>
        <taxon>Pseudomonadati</taxon>
        <taxon>Planctomycetota</taxon>
        <taxon>Planctomycetia</taxon>
        <taxon>Gemmatales</taxon>
        <taxon>Gemmataceae</taxon>
        <taxon>Limnoglobus</taxon>
    </lineage>
</organism>
<proteinExistence type="predicted"/>
<accession>A0A5C1ART8</accession>
<dbReference type="PANTHER" id="PTHR14969:SF13">
    <property type="entry name" value="AT30094P"/>
    <property type="match status" value="1"/>
</dbReference>
<keyword evidence="4" id="KW-1185">Reference proteome</keyword>
<feature type="domain" description="Phosphatidic acid phosphatase type 2/haloperoxidase" evidence="2">
    <location>
        <begin position="133"/>
        <end position="247"/>
    </location>
</feature>
<sequence>MIQPARDGYGVCLPTNSVEGALNGMRGAIIVGRAAREWVAGADWLVRLVAFAAVSGGVAFLAAAAAVTGPELQAADERVLRAFRTADDPAAPIGPRWVREAVRDVTALGGPAVLTLVTAGVVGYLLAGRHRPAAVFVLTAVVGGAVLSAALKAAFARPRPAVVPHLAAVSDASFPSGHAMLSAVVYLTLGAMLARLVTAGWAKAYFVLVAACLAALVGISRVYLGVHYPSDVAAGWSAGAAWSGLCWLVARRLQRRGVVDRDAG</sequence>
<dbReference type="Gene3D" id="1.20.144.10">
    <property type="entry name" value="Phosphatidic acid phosphatase type 2/haloperoxidase"/>
    <property type="match status" value="1"/>
</dbReference>
<dbReference type="InterPro" id="IPR000326">
    <property type="entry name" value="PAP2/HPO"/>
</dbReference>
<keyword evidence="1" id="KW-1133">Transmembrane helix</keyword>
<dbReference type="KEGG" id="lrs:PX52LOC_06664"/>
<evidence type="ECO:0000313" key="4">
    <source>
        <dbReference type="Proteomes" id="UP000324974"/>
    </source>
</evidence>
<feature type="transmembrane region" description="Helical" evidence="1">
    <location>
        <begin position="44"/>
        <end position="67"/>
    </location>
</feature>
<evidence type="ECO:0000313" key="3">
    <source>
        <dbReference type="EMBL" id="QEL19588.1"/>
    </source>
</evidence>
<gene>
    <name evidence="3" type="ORF">PX52LOC_06664</name>
</gene>
<keyword evidence="1" id="KW-0472">Membrane</keyword>
<reference evidence="4" key="1">
    <citation type="submission" date="2019-08" db="EMBL/GenBank/DDBJ databases">
        <title>Limnoglobus roseus gen. nov., sp. nov., a novel freshwater planctomycete with a giant genome from the family Gemmataceae.</title>
        <authorList>
            <person name="Kulichevskaya I.S."/>
            <person name="Naumoff D.G."/>
            <person name="Miroshnikov K."/>
            <person name="Ivanova A."/>
            <person name="Philippov D.A."/>
            <person name="Hakobyan A."/>
            <person name="Rijpstra I.C."/>
            <person name="Sinninghe Damste J.S."/>
            <person name="Liesack W."/>
            <person name="Dedysh S.N."/>
        </authorList>
    </citation>
    <scope>NUCLEOTIDE SEQUENCE [LARGE SCALE GENOMIC DNA]</scope>
    <source>
        <strain evidence="4">PX52</strain>
    </source>
</reference>
<dbReference type="AlphaFoldDB" id="A0A5C1ART8"/>
<name>A0A5C1ART8_9BACT</name>
<dbReference type="EMBL" id="CP042425">
    <property type="protein sequence ID" value="QEL19588.1"/>
    <property type="molecule type" value="Genomic_DNA"/>
</dbReference>
<dbReference type="SUPFAM" id="SSF48317">
    <property type="entry name" value="Acid phosphatase/Vanadium-dependent haloperoxidase"/>
    <property type="match status" value="1"/>
</dbReference>
<feature type="transmembrane region" description="Helical" evidence="1">
    <location>
        <begin position="176"/>
        <end position="197"/>
    </location>
</feature>
<keyword evidence="1" id="KW-0812">Transmembrane</keyword>
<dbReference type="CDD" id="cd03392">
    <property type="entry name" value="PAP2_like_2"/>
    <property type="match status" value="1"/>
</dbReference>
<evidence type="ECO:0000259" key="2">
    <source>
        <dbReference type="SMART" id="SM00014"/>
    </source>
</evidence>
<feature type="transmembrane region" description="Helical" evidence="1">
    <location>
        <begin position="204"/>
        <end position="226"/>
    </location>
</feature>
<dbReference type="InterPro" id="IPR036938">
    <property type="entry name" value="PAP2/HPO_sf"/>
</dbReference>
<dbReference type="Proteomes" id="UP000324974">
    <property type="component" value="Chromosome"/>
</dbReference>
<evidence type="ECO:0000256" key="1">
    <source>
        <dbReference type="SAM" id="Phobius"/>
    </source>
</evidence>
<feature type="transmembrane region" description="Helical" evidence="1">
    <location>
        <begin position="232"/>
        <end position="250"/>
    </location>
</feature>
<dbReference type="PANTHER" id="PTHR14969">
    <property type="entry name" value="SPHINGOSINE-1-PHOSPHATE PHOSPHOHYDROLASE"/>
    <property type="match status" value="1"/>
</dbReference>
<feature type="transmembrane region" description="Helical" evidence="1">
    <location>
        <begin position="134"/>
        <end position="156"/>
    </location>
</feature>
<protein>
    <submittedName>
        <fullName evidence="3">PAP2 family protein</fullName>
    </submittedName>
</protein>
<dbReference type="Pfam" id="PF01569">
    <property type="entry name" value="PAP2"/>
    <property type="match status" value="1"/>
</dbReference>